<name>A0A5B6VNW9_9ROSI</name>
<dbReference type="EMBL" id="SMMG02000006">
    <property type="protein sequence ID" value="KAA3470737.1"/>
    <property type="molecule type" value="Genomic_DNA"/>
</dbReference>
<dbReference type="PANTHER" id="PTHR33067:SF32">
    <property type="entry name" value="ASPARTIC PEPTIDASE DDI1-TYPE DOMAIN-CONTAINING PROTEIN"/>
    <property type="match status" value="1"/>
</dbReference>
<evidence type="ECO:0000313" key="2">
    <source>
        <dbReference type="EMBL" id="KAA3470737.1"/>
    </source>
</evidence>
<dbReference type="Gene3D" id="2.40.70.10">
    <property type="entry name" value="Acid Proteases"/>
    <property type="match status" value="1"/>
</dbReference>
<reference evidence="3" key="1">
    <citation type="journal article" date="2019" name="Plant Biotechnol. J.">
        <title>Genome sequencing of the Australian wild diploid species Gossypium australe highlights disease resistance and delayed gland morphogenesis.</title>
        <authorList>
            <person name="Cai Y."/>
            <person name="Cai X."/>
            <person name="Wang Q."/>
            <person name="Wang P."/>
            <person name="Zhang Y."/>
            <person name="Cai C."/>
            <person name="Xu Y."/>
            <person name="Wang K."/>
            <person name="Zhou Z."/>
            <person name="Wang C."/>
            <person name="Geng S."/>
            <person name="Li B."/>
            <person name="Dong Q."/>
            <person name="Hou Y."/>
            <person name="Wang H."/>
            <person name="Ai P."/>
            <person name="Liu Z."/>
            <person name="Yi F."/>
            <person name="Sun M."/>
            <person name="An G."/>
            <person name="Cheng J."/>
            <person name="Zhang Y."/>
            <person name="Shi Q."/>
            <person name="Xie Y."/>
            <person name="Shi X."/>
            <person name="Chang Y."/>
            <person name="Huang F."/>
            <person name="Chen Y."/>
            <person name="Hong S."/>
            <person name="Mi L."/>
            <person name="Sun Q."/>
            <person name="Zhang L."/>
            <person name="Zhou B."/>
            <person name="Peng R."/>
            <person name="Zhang X."/>
            <person name="Liu F."/>
        </authorList>
    </citation>
    <scope>NUCLEOTIDE SEQUENCE [LARGE SCALE GENOMIC DNA]</scope>
    <source>
        <strain evidence="3">cv. PA1801</strain>
    </source>
</reference>
<dbReference type="OrthoDB" id="1937287at2759"/>
<dbReference type="Proteomes" id="UP000325315">
    <property type="component" value="Unassembled WGS sequence"/>
</dbReference>
<dbReference type="AlphaFoldDB" id="A0A5B6VNW9"/>
<evidence type="ECO:0000256" key="1">
    <source>
        <dbReference type="SAM" id="MobiDB-lite"/>
    </source>
</evidence>
<evidence type="ECO:0000313" key="3">
    <source>
        <dbReference type="Proteomes" id="UP000325315"/>
    </source>
</evidence>
<keyword evidence="3" id="KW-1185">Reference proteome</keyword>
<proteinExistence type="predicted"/>
<organism evidence="2 3">
    <name type="scientific">Gossypium australe</name>
    <dbReference type="NCBI Taxonomy" id="47621"/>
    <lineage>
        <taxon>Eukaryota</taxon>
        <taxon>Viridiplantae</taxon>
        <taxon>Streptophyta</taxon>
        <taxon>Embryophyta</taxon>
        <taxon>Tracheophyta</taxon>
        <taxon>Spermatophyta</taxon>
        <taxon>Magnoliopsida</taxon>
        <taxon>eudicotyledons</taxon>
        <taxon>Gunneridae</taxon>
        <taxon>Pentapetalae</taxon>
        <taxon>rosids</taxon>
        <taxon>malvids</taxon>
        <taxon>Malvales</taxon>
        <taxon>Malvaceae</taxon>
        <taxon>Malvoideae</taxon>
        <taxon>Gossypium</taxon>
    </lineage>
</organism>
<dbReference type="PANTHER" id="PTHR33067">
    <property type="entry name" value="RNA-DIRECTED DNA POLYMERASE-RELATED"/>
    <property type="match status" value="1"/>
</dbReference>
<protein>
    <submittedName>
        <fullName evidence="2">Signal transducer and activator of transcription A-like</fullName>
    </submittedName>
</protein>
<gene>
    <name evidence="2" type="ORF">EPI10_016422</name>
</gene>
<feature type="region of interest" description="Disordered" evidence="1">
    <location>
        <begin position="181"/>
        <end position="200"/>
    </location>
</feature>
<comment type="caution">
    <text evidence="2">The sequence shown here is derived from an EMBL/GenBank/DDBJ whole genome shotgun (WGS) entry which is preliminary data.</text>
</comment>
<sequence>MLMNKLPPMLKAPKSFTIPCSIGNHYVGKALCDLGERLNIMPMFILRKIGIGKARPIIVTLQLVDCSAHPKASIILGRHFLATTRTLIDVQKGELTMKVNDQQITFNVFYAMKCAEENEECHAIGFLDSSIEEEFASFFHNNSDDDGDPLKLTEVKITGELGELIETKQFEHRQGRSFKSLDLSNRSFKPPRPSIKDPPSLELKPLPLHLKYAYLGDNNTLPIVISIELTPEQ</sequence>
<accession>A0A5B6VNW9</accession>
<dbReference type="InterPro" id="IPR021109">
    <property type="entry name" value="Peptidase_aspartic_dom_sf"/>
</dbReference>